<name>A0A6P7XH72_9AMPH</name>
<evidence type="ECO:0000313" key="5">
    <source>
        <dbReference type="RefSeq" id="XP_030051798.1"/>
    </source>
</evidence>
<dbReference type="CTD" id="10018"/>
<dbReference type="RefSeq" id="XP_030051798.1">
    <property type="nucleotide sequence ID" value="XM_030195938.1"/>
</dbReference>
<dbReference type="GeneID" id="115465457"/>
<dbReference type="InterPro" id="IPR015040">
    <property type="entry name" value="Bcl-x_interacting_BH3_dom"/>
</dbReference>
<gene>
    <name evidence="5" type="primary">BCL2L11</name>
</gene>
<dbReference type="Pfam" id="PF08945">
    <property type="entry name" value="Bclx_interact"/>
    <property type="match status" value="1"/>
</dbReference>
<accession>A0A6P7XH72</accession>
<dbReference type="AlphaFoldDB" id="A0A6P7XH72"/>
<reference evidence="5" key="1">
    <citation type="submission" date="2025-08" db="UniProtKB">
        <authorList>
            <consortium name="RefSeq"/>
        </authorList>
    </citation>
    <scope>IDENTIFICATION</scope>
</reference>
<evidence type="ECO:0000313" key="4">
    <source>
        <dbReference type="Proteomes" id="UP000515156"/>
    </source>
</evidence>
<organism evidence="4 5">
    <name type="scientific">Microcaecilia unicolor</name>
    <dbReference type="NCBI Taxonomy" id="1415580"/>
    <lineage>
        <taxon>Eukaryota</taxon>
        <taxon>Metazoa</taxon>
        <taxon>Chordata</taxon>
        <taxon>Craniata</taxon>
        <taxon>Vertebrata</taxon>
        <taxon>Euteleostomi</taxon>
        <taxon>Amphibia</taxon>
        <taxon>Gymnophiona</taxon>
        <taxon>Siphonopidae</taxon>
        <taxon>Microcaecilia</taxon>
    </lineage>
</organism>
<evidence type="ECO:0000259" key="3">
    <source>
        <dbReference type="Pfam" id="PF08945"/>
    </source>
</evidence>
<feature type="domain" description="Apoptosis Bim N-terminal" evidence="2">
    <location>
        <begin position="4"/>
        <end position="42"/>
    </location>
</feature>
<keyword evidence="4" id="KW-1185">Reference proteome</keyword>
<dbReference type="Proteomes" id="UP000515156">
    <property type="component" value="Chromosome 3"/>
</dbReference>
<evidence type="ECO:0000256" key="1">
    <source>
        <dbReference type="SAM" id="MobiDB-lite"/>
    </source>
</evidence>
<proteinExistence type="predicted"/>
<sequence>MAKQPSDLNCDQEESGSLRSTERSARPCYLRPGAPTSLQSQYPASRRGLPLAPEDMRPEIWIASELRRIGDEFNASYNPRRGFLDNNHRAVNNPIVILHLLRYIIRLIWRLH</sequence>
<dbReference type="Pfam" id="PF06773">
    <property type="entry name" value="Bim_N"/>
    <property type="match status" value="1"/>
</dbReference>
<protein>
    <submittedName>
        <fullName evidence="5">Bcl-2-like protein 11 isoform X3</fullName>
    </submittedName>
</protein>
<evidence type="ECO:0000259" key="2">
    <source>
        <dbReference type="Pfam" id="PF06773"/>
    </source>
</evidence>
<feature type="region of interest" description="Disordered" evidence="1">
    <location>
        <begin position="1"/>
        <end position="51"/>
    </location>
</feature>
<dbReference type="InterPro" id="IPR014771">
    <property type="entry name" value="Apoptosis_Bim_N"/>
</dbReference>
<feature type="domain" description="Bcl-x interacting BH3" evidence="3">
    <location>
        <begin position="52"/>
        <end position="82"/>
    </location>
</feature>